<evidence type="ECO:0000313" key="4">
    <source>
        <dbReference type="Proteomes" id="UP000680750"/>
    </source>
</evidence>
<name>A0A810KYC0_9ACTN</name>
<dbReference type="Gene3D" id="3.40.50.720">
    <property type="entry name" value="NAD(P)-binding Rossmann-like Domain"/>
    <property type="match status" value="1"/>
</dbReference>
<dbReference type="PRINTS" id="PR00081">
    <property type="entry name" value="GDHRDH"/>
</dbReference>
<sequence>MESHMSFEGQRILVMGGSSGIGAATARRFAHRHATVTVTGRDPERLHAIESSTGARAVAVDATDKAALAGFFGEDTTYDHLVLALSEAAGAGPISTMDLDEIAAGFAGKFWPQLRTLQAALPRLAASGSVTFITAVSARIAMPGTAGLAAINGALESMIPPLAAELAPLRINAVSPGVIDTPWWSSMPEDARAEMFQRYGRALPAGRVGTADEVAQAVEFLAGNGYMTGSVIECAGGAQLASL</sequence>
<dbReference type="EMBL" id="AP023354">
    <property type="protein sequence ID" value="BCJ27326.1"/>
    <property type="molecule type" value="Genomic_DNA"/>
</dbReference>
<dbReference type="Proteomes" id="UP000680750">
    <property type="component" value="Chromosome"/>
</dbReference>
<dbReference type="AlphaFoldDB" id="A0A810KYC0"/>
<accession>A0A810KYC0</accession>
<dbReference type="SUPFAM" id="SSF51735">
    <property type="entry name" value="NAD(P)-binding Rossmann-fold domains"/>
    <property type="match status" value="1"/>
</dbReference>
<dbReference type="GO" id="GO:0016491">
    <property type="term" value="F:oxidoreductase activity"/>
    <property type="evidence" value="ECO:0007669"/>
    <property type="project" value="UniProtKB-KW"/>
</dbReference>
<dbReference type="Pfam" id="PF13561">
    <property type="entry name" value="adh_short_C2"/>
    <property type="match status" value="1"/>
</dbReference>
<dbReference type="InterPro" id="IPR036291">
    <property type="entry name" value="NAD(P)-bd_dom_sf"/>
</dbReference>
<reference evidence="3" key="1">
    <citation type="submission" date="2020-08" db="EMBL/GenBank/DDBJ databases">
        <title>Whole genome shotgun sequence of Actinocatenispora sera NBRC 101916.</title>
        <authorList>
            <person name="Komaki H."/>
            <person name="Tamura T."/>
        </authorList>
    </citation>
    <scope>NUCLEOTIDE SEQUENCE</scope>
    <source>
        <strain evidence="3">NBRC 101916</strain>
    </source>
</reference>
<dbReference type="PANTHER" id="PTHR43477:SF1">
    <property type="entry name" value="DIHYDROANTICAPSIN 7-DEHYDROGENASE"/>
    <property type="match status" value="1"/>
</dbReference>
<proteinExistence type="inferred from homology"/>
<dbReference type="InterPro" id="IPR002347">
    <property type="entry name" value="SDR_fam"/>
</dbReference>
<keyword evidence="2" id="KW-0560">Oxidoreductase</keyword>
<evidence type="ECO:0000256" key="2">
    <source>
        <dbReference type="ARBA" id="ARBA00023002"/>
    </source>
</evidence>
<evidence type="ECO:0000256" key="1">
    <source>
        <dbReference type="ARBA" id="ARBA00006484"/>
    </source>
</evidence>
<organism evidence="3 4">
    <name type="scientific">Actinocatenispora sera</name>
    <dbReference type="NCBI Taxonomy" id="390989"/>
    <lineage>
        <taxon>Bacteria</taxon>
        <taxon>Bacillati</taxon>
        <taxon>Actinomycetota</taxon>
        <taxon>Actinomycetes</taxon>
        <taxon>Micromonosporales</taxon>
        <taxon>Micromonosporaceae</taxon>
        <taxon>Actinocatenispora</taxon>
    </lineage>
</organism>
<comment type="similarity">
    <text evidence="1">Belongs to the short-chain dehydrogenases/reductases (SDR) family.</text>
</comment>
<keyword evidence="4" id="KW-1185">Reference proteome</keyword>
<dbReference type="KEGG" id="aser:Asera_14340"/>
<gene>
    <name evidence="3" type="ORF">Asera_14340</name>
</gene>
<evidence type="ECO:0000313" key="3">
    <source>
        <dbReference type="EMBL" id="BCJ27326.1"/>
    </source>
</evidence>
<dbReference type="PANTHER" id="PTHR43477">
    <property type="entry name" value="DIHYDROANTICAPSIN 7-DEHYDROGENASE"/>
    <property type="match status" value="1"/>
</dbReference>
<dbReference type="InterPro" id="IPR051122">
    <property type="entry name" value="SDR_DHRS6-like"/>
</dbReference>
<protein>
    <submittedName>
        <fullName evidence="3">Short-chain dehydrogenase</fullName>
    </submittedName>
</protein>